<feature type="compositionally biased region" description="Gly residues" evidence="1">
    <location>
        <begin position="186"/>
        <end position="198"/>
    </location>
</feature>
<feature type="compositionally biased region" description="Low complexity" evidence="1">
    <location>
        <begin position="97"/>
        <end position="117"/>
    </location>
</feature>
<feature type="region of interest" description="Disordered" evidence="1">
    <location>
        <begin position="1"/>
        <end position="265"/>
    </location>
</feature>
<feature type="compositionally biased region" description="Pro residues" evidence="1">
    <location>
        <begin position="459"/>
        <end position="470"/>
    </location>
</feature>
<feature type="compositionally biased region" description="Basic and acidic residues" evidence="1">
    <location>
        <begin position="1"/>
        <end position="14"/>
    </location>
</feature>
<dbReference type="Proteomes" id="UP000568022">
    <property type="component" value="Unassembled WGS sequence"/>
</dbReference>
<feature type="transmembrane region" description="Helical" evidence="2">
    <location>
        <begin position="330"/>
        <end position="350"/>
    </location>
</feature>
<evidence type="ECO:0000256" key="1">
    <source>
        <dbReference type="SAM" id="MobiDB-lite"/>
    </source>
</evidence>
<evidence type="ECO:0000313" key="4">
    <source>
        <dbReference type="Proteomes" id="UP000568022"/>
    </source>
</evidence>
<protein>
    <submittedName>
        <fullName evidence="3">Uncharacterized protein</fullName>
    </submittedName>
</protein>
<dbReference type="EMBL" id="JACHJE010000001">
    <property type="protein sequence ID" value="MBB5123319.1"/>
    <property type="molecule type" value="Genomic_DNA"/>
</dbReference>
<feature type="compositionally biased region" description="Polar residues" evidence="1">
    <location>
        <begin position="251"/>
        <end position="260"/>
    </location>
</feature>
<feature type="compositionally biased region" description="Polar residues" evidence="1">
    <location>
        <begin position="374"/>
        <end position="390"/>
    </location>
</feature>
<feature type="compositionally biased region" description="Polar residues" evidence="1">
    <location>
        <begin position="433"/>
        <end position="442"/>
    </location>
</feature>
<keyword evidence="2" id="KW-1133">Transmembrane helix</keyword>
<feature type="compositionally biased region" description="Low complexity" evidence="1">
    <location>
        <begin position="393"/>
        <end position="421"/>
    </location>
</feature>
<name>A0A7W8F6M3_9ACTN</name>
<feature type="compositionally biased region" description="Low complexity" evidence="1">
    <location>
        <begin position="483"/>
        <end position="523"/>
    </location>
</feature>
<evidence type="ECO:0000256" key="2">
    <source>
        <dbReference type="SAM" id="Phobius"/>
    </source>
</evidence>
<gene>
    <name evidence="3" type="ORF">FHS32_000031</name>
</gene>
<keyword evidence="2" id="KW-0812">Transmembrane</keyword>
<proteinExistence type="predicted"/>
<comment type="caution">
    <text evidence="3">The sequence shown here is derived from an EMBL/GenBank/DDBJ whole genome shotgun (WGS) entry which is preliminary data.</text>
</comment>
<dbReference type="AlphaFoldDB" id="A0A7W8F6M3"/>
<feature type="compositionally biased region" description="Basic and acidic residues" evidence="1">
    <location>
        <begin position="134"/>
        <end position="149"/>
    </location>
</feature>
<feature type="compositionally biased region" description="Gly residues" evidence="1">
    <location>
        <begin position="118"/>
        <end position="130"/>
    </location>
</feature>
<sequence>MKKWREDAQPERPDAAGAAEESPENDEDGYLPDTRVLPLSEKPTRSTAARREADADVGPDSLEERWARLGVFSGGNDRTQVLPGAAPRTDPAERLVTPTGGDAGVPAAPDGPGPSVGRTGGPAGFEGGADGPWEVERTTALRINDRTRVLPEASPGTDPAGRPGTRTGGDAGVPAAPDRSGPSVGRTGGPAGFEGGADGPWDVERTTALRIPRQQAGVPGAQVTRPSSPAGGTRPPGDRGAAGSREDTARFTGSTPTASRTPVRDPWQEAREAAATHDPHEVTVQLDAVQIGDGGVLHRSPGRAGAGQDAPGGPVFVDESGRRSRLYRRIGMAVGLACAGYAVVMVATLLSGNSDAPWMPVPGQEKKPAGKVETTPQPAETDAVPSSGSSLLPGGTPTTGTTTTPPTPGATAPATGAAGTANQPDAADPTPTSPRVNTTQPATGDDDATPTIPDETPSSQPPDPPLPDSPDPGTTAPTGDGEAVGTDDVAGAPADPPVVADDGSAAQPEPSTAPAAPSSENVI</sequence>
<accession>A0A7W8F6M3</accession>
<organism evidence="3 4">
    <name type="scientific">Streptomyces griseoloalbus</name>
    <dbReference type="NCBI Taxonomy" id="67303"/>
    <lineage>
        <taxon>Bacteria</taxon>
        <taxon>Bacillati</taxon>
        <taxon>Actinomycetota</taxon>
        <taxon>Actinomycetes</taxon>
        <taxon>Kitasatosporales</taxon>
        <taxon>Streptomycetaceae</taxon>
        <taxon>Streptomyces</taxon>
    </lineage>
</organism>
<evidence type="ECO:0000313" key="3">
    <source>
        <dbReference type="EMBL" id="MBB5123319.1"/>
    </source>
</evidence>
<keyword evidence="2" id="KW-0472">Membrane</keyword>
<keyword evidence="4" id="KW-1185">Reference proteome</keyword>
<feature type="compositionally biased region" description="Acidic residues" evidence="1">
    <location>
        <begin position="21"/>
        <end position="30"/>
    </location>
</feature>
<reference evidence="3 4" key="1">
    <citation type="submission" date="2020-08" db="EMBL/GenBank/DDBJ databases">
        <title>Genomic Encyclopedia of Type Strains, Phase III (KMG-III): the genomes of soil and plant-associated and newly described type strains.</title>
        <authorList>
            <person name="Whitman W."/>
        </authorList>
    </citation>
    <scope>NUCLEOTIDE SEQUENCE [LARGE SCALE GENOMIC DNA]</scope>
    <source>
        <strain evidence="3 4">CECT 3226</strain>
    </source>
</reference>
<feature type="region of interest" description="Disordered" evidence="1">
    <location>
        <begin position="354"/>
        <end position="523"/>
    </location>
</feature>